<gene>
    <name evidence="2" type="ORF">M431DRAFT_505766</name>
</gene>
<proteinExistence type="predicted"/>
<dbReference type="GeneID" id="36627256"/>
<accession>A0A2T4AMC8</accession>
<evidence type="ECO:0000313" key="2">
    <source>
        <dbReference type="EMBL" id="PTB58224.1"/>
    </source>
</evidence>
<organism evidence="2 3">
    <name type="scientific">Trichoderma harzianum CBS 226.95</name>
    <dbReference type="NCBI Taxonomy" id="983964"/>
    <lineage>
        <taxon>Eukaryota</taxon>
        <taxon>Fungi</taxon>
        <taxon>Dikarya</taxon>
        <taxon>Ascomycota</taxon>
        <taxon>Pezizomycotina</taxon>
        <taxon>Sordariomycetes</taxon>
        <taxon>Hypocreomycetidae</taxon>
        <taxon>Hypocreales</taxon>
        <taxon>Hypocreaceae</taxon>
        <taxon>Trichoderma</taxon>
    </lineage>
</organism>
<name>A0A2T4AMC8_TRIHA</name>
<dbReference type="RefSeq" id="XP_024777901.1">
    <property type="nucleotide sequence ID" value="XM_024918687.1"/>
</dbReference>
<protein>
    <submittedName>
        <fullName evidence="2">Uncharacterized protein</fullName>
    </submittedName>
</protein>
<reference evidence="2 3" key="1">
    <citation type="submission" date="2016-07" db="EMBL/GenBank/DDBJ databases">
        <title>Multiple horizontal gene transfer events from other fungi enriched the ability of initially mycotrophic Trichoderma (Ascomycota) to feed on dead plant biomass.</title>
        <authorList>
            <consortium name="DOE Joint Genome Institute"/>
            <person name="Aerts A."/>
            <person name="Atanasova L."/>
            <person name="Chenthamara K."/>
            <person name="Zhang J."/>
            <person name="Grujic M."/>
            <person name="Henrissat B."/>
            <person name="Kuo A."/>
            <person name="Salamov A."/>
            <person name="Lipzen A."/>
            <person name="Labutti K."/>
            <person name="Barry K."/>
            <person name="Miao Y."/>
            <person name="Rahimi M.J."/>
            <person name="Shen Q."/>
            <person name="Grigoriev I.V."/>
            <person name="Kubicek C.P."/>
            <person name="Druzhinina I.S."/>
        </authorList>
    </citation>
    <scope>NUCLEOTIDE SEQUENCE [LARGE SCALE GENOMIC DNA]</scope>
    <source>
        <strain evidence="2 3">CBS 226.95</strain>
    </source>
</reference>
<dbReference type="Proteomes" id="UP000241690">
    <property type="component" value="Unassembled WGS sequence"/>
</dbReference>
<keyword evidence="1" id="KW-1133">Transmembrane helix</keyword>
<dbReference type="AlphaFoldDB" id="A0A2T4AMC8"/>
<keyword evidence="3" id="KW-1185">Reference proteome</keyword>
<feature type="transmembrane region" description="Helical" evidence="1">
    <location>
        <begin position="53"/>
        <end position="70"/>
    </location>
</feature>
<evidence type="ECO:0000256" key="1">
    <source>
        <dbReference type="SAM" id="Phobius"/>
    </source>
</evidence>
<sequence length="76" mass="8287">MTEQNGQRTVHCSGRGRSQCFLGAQGQGPPTYLSLEMTTESPAKKATMMSMKCNNVAFIPLFTWFLILGSKRDAAG</sequence>
<keyword evidence="1" id="KW-0472">Membrane</keyword>
<dbReference type="EMBL" id="KZ679677">
    <property type="protein sequence ID" value="PTB58224.1"/>
    <property type="molecule type" value="Genomic_DNA"/>
</dbReference>
<evidence type="ECO:0000313" key="3">
    <source>
        <dbReference type="Proteomes" id="UP000241690"/>
    </source>
</evidence>
<keyword evidence="1" id="KW-0812">Transmembrane</keyword>